<evidence type="ECO:0000313" key="2">
    <source>
        <dbReference type="Proteomes" id="UP001324115"/>
    </source>
</evidence>
<dbReference type="AlphaFoldDB" id="A0AAN7E526"/>
<dbReference type="EMBL" id="JAXUIC010000011">
    <property type="protein sequence ID" value="KAK4563371.1"/>
    <property type="molecule type" value="Genomic_DNA"/>
</dbReference>
<reference evidence="1 2" key="1">
    <citation type="journal article" date="2023" name="G3 (Bethesda)">
        <title>A haplotype-resolved chromosome-scale genome for Quercus rubra L. provides insights into the genetics of adaptive traits for red oak species.</title>
        <authorList>
            <person name="Kapoor B."/>
            <person name="Jenkins J."/>
            <person name="Schmutz J."/>
            <person name="Zhebentyayeva T."/>
            <person name="Kuelheim C."/>
            <person name="Coggeshall M."/>
            <person name="Heim C."/>
            <person name="Lasky J.R."/>
            <person name="Leites L."/>
            <person name="Islam-Faridi N."/>
            <person name="Romero-Severson J."/>
            <person name="DeLeo V.L."/>
            <person name="Lucas S.M."/>
            <person name="Lazic D."/>
            <person name="Gailing O."/>
            <person name="Carlson J."/>
            <person name="Staton M."/>
        </authorList>
    </citation>
    <scope>NUCLEOTIDE SEQUENCE [LARGE SCALE GENOMIC DNA]</scope>
    <source>
        <strain evidence="1">Pseudo-F2</strain>
    </source>
</reference>
<organism evidence="1 2">
    <name type="scientific">Quercus rubra</name>
    <name type="common">Northern red oak</name>
    <name type="synonym">Quercus borealis</name>
    <dbReference type="NCBI Taxonomy" id="3512"/>
    <lineage>
        <taxon>Eukaryota</taxon>
        <taxon>Viridiplantae</taxon>
        <taxon>Streptophyta</taxon>
        <taxon>Embryophyta</taxon>
        <taxon>Tracheophyta</taxon>
        <taxon>Spermatophyta</taxon>
        <taxon>Magnoliopsida</taxon>
        <taxon>eudicotyledons</taxon>
        <taxon>Gunneridae</taxon>
        <taxon>Pentapetalae</taxon>
        <taxon>rosids</taxon>
        <taxon>fabids</taxon>
        <taxon>Fagales</taxon>
        <taxon>Fagaceae</taxon>
        <taxon>Quercus</taxon>
    </lineage>
</organism>
<proteinExistence type="predicted"/>
<dbReference type="PANTHER" id="PTHR35478">
    <property type="entry name" value="ZINC FINGER FYVE DOMAIN PROTEIN"/>
    <property type="match status" value="1"/>
</dbReference>
<comment type="caution">
    <text evidence="1">The sequence shown here is derived from an EMBL/GenBank/DDBJ whole genome shotgun (WGS) entry which is preliminary data.</text>
</comment>
<keyword evidence="2" id="KW-1185">Reference proteome</keyword>
<evidence type="ECO:0000313" key="1">
    <source>
        <dbReference type="EMBL" id="KAK4563371.1"/>
    </source>
</evidence>
<name>A0AAN7E526_QUERU</name>
<protein>
    <submittedName>
        <fullName evidence="1">Uncharacterized protein</fullName>
    </submittedName>
</protein>
<dbReference type="PANTHER" id="PTHR35478:SF1">
    <property type="entry name" value="ZINC FINGER FYVE DOMAIN-CONTAINING PROTEIN 26"/>
    <property type="match status" value="1"/>
</dbReference>
<sequence>MKRKKHLRKDTASKIKSLVEEVIKNDHVAAGLCYIQLFMNSSAQEEAIKHLEHAKSARHRGGDSIKLVTEGIRGKSASEKLTAVLCRLLISFWCFTAAISG</sequence>
<accession>A0AAN7E526</accession>
<dbReference type="Proteomes" id="UP001324115">
    <property type="component" value="Unassembled WGS sequence"/>
</dbReference>
<gene>
    <name evidence="1" type="ORF">RGQ29_005763</name>
</gene>